<name>A0AA36EED9_LACSI</name>
<evidence type="ECO:0000313" key="3">
    <source>
        <dbReference type="Proteomes" id="UP001177003"/>
    </source>
</evidence>
<evidence type="ECO:0000256" key="1">
    <source>
        <dbReference type="SAM" id="MobiDB-lite"/>
    </source>
</evidence>
<dbReference type="InterPro" id="IPR035979">
    <property type="entry name" value="RBD_domain_sf"/>
</dbReference>
<accession>A0AA36EED9</accession>
<dbReference type="SUPFAM" id="SSF54928">
    <property type="entry name" value="RNA-binding domain, RBD"/>
    <property type="match status" value="1"/>
</dbReference>
<sequence length="102" mass="11580">MGRLLDIYFGSNKGKNWENYGFIRFIRVSDIKALESKLNGVACRNNNLEINVARHGQKTPPLPPNKINKNSRTTVPRDKTLKSMEVDLLIIEPMLKLLVATT</sequence>
<dbReference type="AlphaFoldDB" id="A0AA36EED9"/>
<evidence type="ECO:0000313" key="2">
    <source>
        <dbReference type="EMBL" id="CAI9293109.1"/>
    </source>
</evidence>
<keyword evidence="3" id="KW-1185">Reference proteome</keyword>
<dbReference type="EMBL" id="OX465083">
    <property type="protein sequence ID" value="CAI9293109.1"/>
    <property type="molecule type" value="Genomic_DNA"/>
</dbReference>
<reference evidence="2" key="1">
    <citation type="submission" date="2023-04" db="EMBL/GenBank/DDBJ databases">
        <authorList>
            <person name="Vijverberg K."/>
            <person name="Xiong W."/>
            <person name="Schranz E."/>
        </authorList>
    </citation>
    <scope>NUCLEOTIDE SEQUENCE</scope>
</reference>
<dbReference type="Proteomes" id="UP001177003">
    <property type="component" value="Chromosome 7"/>
</dbReference>
<feature type="region of interest" description="Disordered" evidence="1">
    <location>
        <begin position="55"/>
        <end position="74"/>
    </location>
</feature>
<dbReference type="GO" id="GO:0003676">
    <property type="term" value="F:nucleic acid binding"/>
    <property type="evidence" value="ECO:0007669"/>
    <property type="project" value="InterPro"/>
</dbReference>
<evidence type="ECO:0008006" key="4">
    <source>
        <dbReference type="Google" id="ProtNLM"/>
    </source>
</evidence>
<organism evidence="2 3">
    <name type="scientific">Lactuca saligna</name>
    <name type="common">Willowleaf lettuce</name>
    <dbReference type="NCBI Taxonomy" id="75948"/>
    <lineage>
        <taxon>Eukaryota</taxon>
        <taxon>Viridiplantae</taxon>
        <taxon>Streptophyta</taxon>
        <taxon>Embryophyta</taxon>
        <taxon>Tracheophyta</taxon>
        <taxon>Spermatophyta</taxon>
        <taxon>Magnoliopsida</taxon>
        <taxon>eudicotyledons</taxon>
        <taxon>Gunneridae</taxon>
        <taxon>Pentapetalae</taxon>
        <taxon>asterids</taxon>
        <taxon>campanulids</taxon>
        <taxon>Asterales</taxon>
        <taxon>Asteraceae</taxon>
        <taxon>Cichorioideae</taxon>
        <taxon>Cichorieae</taxon>
        <taxon>Lactucinae</taxon>
        <taxon>Lactuca</taxon>
    </lineage>
</organism>
<protein>
    <recommendedName>
        <fullName evidence="4">RRM domain-containing protein</fullName>
    </recommendedName>
</protein>
<gene>
    <name evidence="2" type="ORF">LSALG_LOCUS32142</name>
</gene>
<proteinExistence type="predicted"/>